<dbReference type="SUPFAM" id="SSF144232">
    <property type="entry name" value="HIT/MYND zinc finger-like"/>
    <property type="match status" value="1"/>
</dbReference>
<evidence type="ECO:0000313" key="7">
    <source>
        <dbReference type="RefSeq" id="XP_030641064.1"/>
    </source>
</evidence>
<evidence type="ECO:0000256" key="2">
    <source>
        <dbReference type="ARBA" id="ARBA00022771"/>
    </source>
</evidence>
<accession>A0A6J2W9P5</accession>
<dbReference type="CTD" id="84217"/>
<keyword evidence="3" id="KW-0862">Zinc</keyword>
<proteinExistence type="predicted"/>
<name>A0A6J2W9P5_CHACN</name>
<dbReference type="OrthoDB" id="3174329at2759"/>
<dbReference type="GeneID" id="115821376"/>
<dbReference type="InterPro" id="IPR011990">
    <property type="entry name" value="TPR-like_helical_dom_sf"/>
</dbReference>
<dbReference type="Gene3D" id="1.25.40.10">
    <property type="entry name" value="Tetratricopeptide repeat domain"/>
    <property type="match status" value="1"/>
</dbReference>
<gene>
    <name evidence="7" type="primary">zmynd12</name>
</gene>
<dbReference type="Gene3D" id="6.10.140.2220">
    <property type="match status" value="1"/>
</dbReference>
<evidence type="ECO:0000256" key="3">
    <source>
        <dbReference type="ARBA" id="ARBA00022833"/>
    </source>
</evidence>
<dbReference type="RefSeq" id="XP_030641064.1">
    <property type="nucleotide sequence ID" value="XM_030785204.1"/>
</dbReference>
<dbReference type="InParanoid" id="A0A6J2W9P5"/>
<sequence length="358" mass="40640">MSAKLNPLANPKGQKKLCEICQKPAHIQCTRCRVTFYCNTEHQQADWVSIHEKVCQLLILIRKPAPFHAVQADRDKQRNEIRRRQEELIEISQAAARRRLSEGSHQEALPAAQFSLRCAMDVYGSSAIRLVPSYLLMAEASMGLGKLVQAKEYLSLAEWTVVQTPNCSNNTLHQLHRNMGRLYAATGDLEEALWHLAEDVFYATEGFGLDSVVTCQGYFLMANVFLRQNKADIANSIYSEVARKWHIHLTRLLVQKHTQEHVQAEQLLDEGQRAEAEQTLRTLLEAQEQSSKPQLEQSAILAHCLAMLWYLSDCSEKALEFGRKAMELSQQVSELNLSDPIKALLERAEESLMVVKTN</sequence>
<reference evidence="7" key="1">
    <citation type="submission" date="2025-08" db="UniProtKB">
        <authorList>
            <consortium name="RefSeq"/>
        </authorList>
    </citation>
    <scope>IDENTIFICATION</scope>
</reference>
<dbReference type="PANTHER" id="PTHR46533">
    <property type="entry name" value="ZINC FINGER MYND DOMAIN-CONTAINING PROTEIN 12"/>
    <property type="match status" value="1"/>
</dbReference>
<protein>
    <submittedName>
        <fullName evidence="7">Zinc finger MYND domain-containing protein 12</fullName>
    </submittedName>
</protein>
<dbReference type="PROSITE" id="PS50865">
    <property type="entry name" value="ZF_MYND_2"/>
    <property type="match status" value="1"/>
</dbReference>
<evidence type="ECO:0000256" key="4">
    <source>
        <dbReference type="PROSITE-ProRule" id="PRU00134"/>
    </source>
</evidence>
<evidence type="ECO:0000313" key="6">
    <source>
        <dbReference type="Proteomes" id="UP000504632"/>
    </source>
</evidence>
<dbReference type="Proteomes" id="UP000504632">
    <property type="component" value="Chromosome 9"/>
</dbReference>
<dbReference type="InterPro" id="IPR053248">
    <property type="entry name" value="Zinc_finger_MYND_domain"/>
</dbReference>
<dbReference type="SUPFAM" id="SSF48452">
    <property type="entry name" value="TPR-like"/>
    <property type="match status" value="2"/>
</dbReference>
<dbReference type="AlphaFoldDB" id="A0A6J2W9P5"/>
<keyword evidence="2 4" id="KW-0863">Zinc-finger</keyword>
<keyword evidence="6" id="KW-1185">Reference proteome</keyword>
<dbReference type="InterPro" id="IPR002893">
    <property type="entry name" value="Znf_MYND"/>
</dbReference>
<evidence type="ECO:0000256" key="1">
    <source>
        <dbReference type="ARBA" id="ARBA00022723"/>
    </source>
</evidence>
<dbReference type="PROSITE" id="PS01360">
    <property type="entry name" value="ZF_MYND_1"/>
    <property type="match status" value="1"/>
</dbReference>
<keyword evidence="1" id="KW-0479">Metal-binding</keyword>
<evidence type="ECO:0000259" key="5">
    <source>
        <dbReference type="PROSITE" id="PS50865"/>
    </source>
</evidence>
<organism evidence="6 7">
    <name type="scientific">Chanos chanos</name>
    <name type="common">Milkfish</name>
    <name type="synonym">Mugil chanos</name>
    <dbReference type="NCBI Taxonomy" id="29144"/>
    <lineage>
        <taxon>Eukaryota</taxon>
        <taxon>Metazoa</taxon>
        <taxon>Chordata</taxon>
        <taxon>Craniata</taxon>
        <taxon>Vertebrata</taxon>
        <taxon>Euteleostomi</taxon>
        <taxon>Actinopterygii</taxon>
        <taxon>Neopterygii</taxon>
        <taxon>Teleostei</taxon>
        <taxon>Ostariophysi</taxon>
        <taxon>Gonorynchiformes</taxon>
        <taxon>Chanidae</taxon>
        <taxon>Chanos</taxon>
    </lineage>
</organism>
<dbReference type="Pfam" id="PF01753">
    <property type="entry name" value="zf-MYND"/>
    <property type="match status" value="1"/>
</dbReference>
<dbReference type="GO" id="GO:0008270">
    <property type="term" value="F:zinc ion binding"/>
    <property type="evidence" value="ECO:0007669"/>
    <property type="project" value="UniProtKB-KW"/>
</dbReference>
<dbReference type="PANTHER" id="PTHR46533:SF1">
    <property type="entry name" value="ZINC FINGER MYND DOMAIN-CONTAINING PROTEIN 12"/>
    <property type="match status" value="1"/>
</dbReference>
<feature type="domain" description="MYND-type" evidence="5">
    <location>
        <begin position="18"/>
        <end position="55"/>
    </location>
</feature>